<dbReference type="Pfam" id="PF00497">
    <property type="entry name" value="SBP_bac_3"/>
    <property type="match status" value="1"/>
</dbReference>
<dbReference type="PROSITE" id="PS51318">
    <property type="entry name" value="TAT"/>
    <property type="match status" value="1"/>
</dbReference>
<evidence type="ECO:0000259" key="3">
    <source>
        <dbReference type="SMART" id="SM00062"/>
    </source>
</evidence>
<protein>
    <submittedName>
        <fullName evidence="4">Ectoine/hydroxyectoine ABC transporter substrate-binding protein EhuB</fullName>
    </submittedName>
</protein>
<accession>A0ABX1SDP3</accession>
<name>A0ABX1SDP3_9PSEU</name>
<dbReference type="PANTHER" id="PTHR35936:SF17">
    <property type="entry name" value="ARGININE-BINDING EXTRACELLULAR PROTEIN ARTP"/>
    <property type="match status" value="1"/>
</dbReference>
<dbReference type="InterPro" id="IPR006311">
    <property type="entry name" value="TAT_signal"/>
</dbReference>
<keyword evidence="1 2" id="KW-0732">Signal</keyword>
<dbReference type="Proteomes" id="UP000820669">
    <property type="component" value="Unassembled WGS sequence"/>
</dbReference>
<evidence type="ECO:0000313" key="4">
    <source>
        <dbReference type="EMBL" id="NMH99029.1"/>
    </source>
</evidence>
<dbReference type="PANTHER" id="PTHR35936">
    <property type="entry name" value="MEMBRANE-BOUND LYTIC MUREIN TRANSGLYCOSYLASE F"/>
    <property type="match status" value="1"/>
</dbReference>
<comment type="caution">
    <text evidence="4">The sequence shown here is derived from an EMBL/GenBank/DDBJ whole genome shotgun (WGS) entry which is preliminary data.</text>
</comment>
<sequence length="291" mass="30714">MLTRRSLLTLAGGGIALAATGCGTTVSGSTLDRARHAGVARIGIAGERPFGYSATDGRVTGESPEVARAVLAAIAVPGIEAVQVGFRDLIPGLQAGQFDLVAAGMTITPRRCQRVAFSRPDFLAPTAFLVPQGNPRRIRSFDDIRRGRLKLGVLSDSAEQEYARAAGISDADVETFDGQSALVRAVEDGRVPVAALTRISLLDELTRNPGSGLEVTAGVRPIVDGREVVPAGGFAFRLEDRDLRAAFDGALATLHDSGEWLRIAAPFGFAEENLPPRDLTTDALCTRAPQR</sequence>
<evidence type="ECO:0000256" key="2">
    <source>
        <dbReference type="SAM" id="SignalP"/>
    </source>
</evidence>
<dbReference type="InterPro" id="IPR014337">
    <property type="entry name" value="Ectoine_EhuB"/>
</dbReference>
<dbReference type="InterPro" id="IPR001638">
    <property type="entry name" value="Solute-binding_3/MltF_N"/>
</dbReference>
<keyword evidence="5" id="KW-1185">Reference proteome</keyword>
<evidence type="ECO:0000256" key="1">
    <source>
        <dbReference type="ARBA" id="ARBA00022729"/>
    </source>
</evidence>
<dbReference type="PROSITE" id="PS51257">
    <property type="entry name" value="PROKAR_LIPOPROTEIN"/>
    <property type="match status" value="1"/>
</dbReference>
<dbReference type="EMBL" id="JAAXLA010000030">
    <property type="protein sequence ID" value="NMH99029.1"/>
    <property type="molecule type" value="Genomic_DNA"/>
</dbReference>
<gene>
    <name evidence="4" type="primary">ehuB</name>
    <name evidence="4" type="ORF">HF526_17180</name>
</gene>
<feature type="chain" id="PRO_5046050305" evidence="2">
    <location>
        <begin position="19"/>
        <end position="291"/>
    </location>
</feature>
<dbReference type="SUPFAM" id="SSF53850">
    <property type="entry name" value="Periplasmic binding protein-like II"/>
    <property type="match status" value="1"/>
</dbReference>
<dbReference type="SMART" id="SM00062">
    <property type="entry name" value="PBPb"/>
    <property type="match status" value="1"/>
</dbReference>
<dbReference type="Gene3D" id="3.40.190.10">
    <property type="entry name" value="Periplasmic binding protein-like II"/>
    <property type="match status" value="2"/>
</dbReference>
<dbReference type="RefSeq" id="WP_169382470.1">
    <property type="nucleotide sequence ID" value="NZ_JAAXLA010000030.1"/>
</dbReference>
<feature type="domain" description="Solute-binding protein family 3/N-terminal" evidence="3">
    <location>
        <begin position="39"/>
        <end position="271"/>
    </location>
</feature>
<feature type="signal peptide" evidence="2">
    <location>
        <begin position="1"/>
        <end position="18"/>
    </location>
</feature>
<organism evidence="4 5">
    <name type="scientific">Pseudonocardia acidicola</name>
    <dbReference type="NCBI Taxonomy" id="2724939"/>
    <lineage>
        <taxon>Bacteria</taxon>
        <taxon>Bacillati</taxon>
        <taxon>Actinomycetota</taxon>
        <taxon>Actinomycetes</taxon>
        <taxon>Pseudonocardiales</taxon>
        <taxon>Pseudonocardiaceae</taxon>
        <taxon>Pseudonocardia</taxon>
    </lineage>
</organism>
<evidence type="ECO:0000313" key="5">
    <source>
        <dbReference type="Proteomes" id="UP000820669"/>
    </source>
</evidence>
<reference evidence="4 5" key="1">
    <citation type="submission" date="2020-04" db="EMBL/GenBank/DDBJ databases">
        <authorList>
            <person name="Klaysubun C."/>
            <person name="Duangmal K."/>
            <person name="Lipun K."/>
        </authorList>
    </citation>
    <scope>NUCLEOTIDE SEQUENCE [LARGE SCALE GENOMIC DNA]</scope>
    <source>
        <strain evidence="4 5">K10HN5</strain>
    </source>
</reference>
<dbReference type="NCBIfam" id="TIGR02995">
    <property type="entry name" value="ectoine_ehuB"/>
    <property type="match status" value="1"/>
</dbReference>
<proteinExistence type="predicted"/>